<evidence type="ECO:0000313" key="3">
    <source>
        <dbReference type="Proteomes" id="UP000218231"/>
    </source>
</evidence>
<feature type="compositionally biased region" description="Polar residues" evidence="1">
    <location>
        <begin position="166"/>
        <end position="191"/>
    </location>
</feature>
<feature type="region of interest" description="Disordered" evidence="1">
    <location>
        <begin position="272"/>
        <end position="317"/>
    </location>
</feature>
<feature type="compositionally biased region" description="Basic and acidic residues" evidence="1">
    <location>
        <begin position="859"/>
        <end position="893"/>
    </location>
</feature>
<feature type="region of interest" description="Disordered" evidence="1">
    <location>
        <begin position="1"/>
        <end position="228"/>
    </location>
</feature>
<keyword evidence="3" id="KW-1185">Reference proteome</keyword>
<sequence>MSSNMHSPRSDRSPMRQSQPFSSPRLSNSNQKQDEKAMSPKRTRKDMKPAESEMTEYETMLRETYPDSALADEIFFADDDNSVTPKRRRRRQDSDSAWTSPQSLRTPVSNGTKPSRLTMSADANRKTRGSLTIRTSPIEPFNGNSNQPSSDEQPKRKVGRPRKNPETNGSGNASTIHSPTQSSSDYSTPQKSDQKSPVKANPASSPKREKPSMNSPEQSERKRRVRISLEEAVRETLAEGVPSLKRPKRNASDKLEVIEKFDREIRSPNRPRRSLAVYKNVPYDKSPNGIHSGDSDTEKSDRSSKKSPRRWRKLEESLSPRRSSRLISRPNRRKRSRSAEPVLYRTLWQYVKAEPIWGFGITVDEVFESIDVFECGLRSMDIRIRERPQKKSRVEIKKAHWHRDVDDRNLYQSNLQKHLCNRRNRSSSPVDQPYIVERSSKYKEKKAIKKKRRLTSDEYDNDSIADQSRSTVSPEKCCHMSREFSDFIMKGLSKGDYRSRMQGVISMYKYMSLRDWRGRTIFTPFLYRNHWIYTAYKDRMVPRDYAIYFEDPPMAYPDRRSGKRRVKQRTDRQKAYRLDSIVEILVDGGRLLRKARKDLNDDEVHFPAGTLVKYKWHGKEALLSDPAYRRKLIRDGAEILPERKYFPDKEPDKRLYKTFSPTKNHQHFVKEDSPVSAVYVHSARIGRIIHNILPGTRNAKVEMYTIKRYGNKTMKPERIGKFEMSVNAKQPDNRVADFMVTEPCDFDLLYTFFIITISPDKSQPELVKKRAIEAETDTIYICGRSVYESEKIRQNTYGFLKGHINMCLILATEIHANKTDWRIMDEIDAKVKKTDGMAFFQIELFTDIIGGTEGSVNANEKEVPVNESPVEKKVDKKSPEVESKGSENGEETRNPPMTLLSVYTGKYKDEKRYVNDYRILEDLFDKDIEAILSGENGEAQALRKYFSFRPQMILYRIFSHLSRKKLNEEDVELDHIMNEVDNEDPTLDRMDDLWKRRHAMKFVETMQVDHTTTCIICEKKFLTTFALLMHYHLSYPRITVQLAIKNTFNKRDERIMHPIYDIFLDPYFKDVQETYQMGVVSRRDPEPPQFLITKAESVQLKQTMTMDMALFTTLLTDPSPTMKKRVEQTAFVNPRDGRLLAPYAKAPFDASAMPHTLAEVGHYITSEKIGQFIDISDGAKSFMIMWNTFVNKFGPPRCREVGRYMLTKLFMKFYLDDLRNTDWGLRMLKFHISSDAFYGKINTYDWLDLTHRVKNWDTYDPLDHSGSGIYEALLKCLEAGNKKFKKTMDRHPATDRRSFPMVFRKDVCELKENRKELRNAMEFCLTQNLFPKTRPERLYLADPAEHIFGSDKIPTCFKNWKGM</sequence>
<evidence type="ECO:0000256" key="1">
    <source>
        <dbReference type="SAM" id="MobiDB-lite"/>
    </source>
</evidence>
<proteinExistence type="predicted"/>
<feature type="compositionally biased region" description="Polar residues" evidence="1">
    <location>
        <begin position="142"/>
        <end position="151"/>
    </location>
</feature>
<gene>
    <name evidence="2" type="ORF">WR25_26160</name>
</gene>
<comment type="caution">
    <text evidence="2">The sequence shown here is derived from an EMBL/GenBank/DDBJ whole genome shotgun (WGS) entry which is preliminary data.</text>
</comment>
<dbReference type="EMBL" id="LIAE01010657">
    <property type="protein sequence ID" value="PAV57139.1"/>
    <property type="molecule type" value="Genomic_DNA"/>
</dbReference>
<evidence type="ECO:0000313" key="2">
    <source>
        <dbReference type="EMBL" id="PAV57139.1"/>
    </source>
</evidence>
<dbReference type="OrthoDB" id="166746at2759"/>
<name>A0A2A2J6A8_9BILA</name>
<feature type="compositionally biased region" description="Polar residues" evidence="1">
    <location>
        <begin position="95"/>
        <end position="118"/>
    </location>
</feature>
<feature type="compositionally biased region" description="Basic and acidic residues" evidence="1">
    <location>
        <begin position="293"/>
        <end position="304"/>
    </location>
</feature>
<protein>
    <submittedName>
        <fullName evidence="2">Uncharacterized protein</fullName>
    </submittedName>
</protein>
<feature type="region of interest" description="Disordered" evidence="1">
    <location>
        <begin position="235"/>
        <end position="254"/>
    </location>
</feature>
<dbReference type="STRING" id="2018661.A0A2A2J6A8"/>
<organism evidence="2 3">
    <name type="scientific">Diploscapter pachys</name>
    <dbReference type="NCBI Taxonomy" id="2018661"/>
    <lineage>
        <taxon>Eukaryota</taxon>
        <taxon>Metazoa</taxon>
        <taxon>Ecdysozoa</taxon>
        <taxon>Nematoda</taxon>
        <taxon>Chromadorea</taxon>
        <taxon>Rhabditida</taxon>
        <taxon>Rhabditina</taxon>
        <taxon>Rhabditomorpha</taxon>
        <taxon>Rhabditoidea</taxon>
        <taxon>Rhabditidae</taxon>
        <taxon>Diploscapter</taxon>
    </lineage>
</organism>
<feature type="compositionally biased region" description="Polar residues" evidence="1">
    <location>
        <begin position="15"/>
        <end position="31"/>
    </location>
</feature>
<accession>A0A2A2J6A8</accession>
<reference evidence="2 3" key="1">
    <citation type="journal article" date="2017" name="Curr. Biol.">
        <title>Genome architecture and evolution of a unichromosomal asexual nematode.</title>
        <authorList>
            <person name="Fradin H."/>
            <person name="Zegar C."/>
            <person name="Gutwein M."/>
            <person name="Lucas J."/>
            <person name="Kovtun M."/>
            <person name="Corcoran D."/>
            <person name="Baugh L.R."/>
            <person name="Kiontke K."/>
            <person name="Gunsalus K."/>
            <person name="Fitch D.H."/>
            <person name="Piano F."/>
        </authorList>
    </citation>
    <scope>NUCLEOTIDE SEQUENCE [LARGE SCALE GENOMIC DNA]</scope>
    <source>
        <strain evidence="2">PF1309</strain>
    </source>
</reference>
<dbReference type="Proteomes" id="UP000218231">
    <property type="component" value="Unassembled WGS sequence"/>
</dbReference>
<feature type="region of interest" description="Disordered" evidence="1">
    <location>
        <begin position="859"/>
        <end position="897"/>
    </location>
</feature>